<comment type="domain">
    <text evidence="6">Has an N-terminal Jag-N domain and 2 RNA-binding domains (KH and R3H).</text>
</comment>
<feature type="region of interest" description="Disordered" evidence="7">
    <location>
        <begin position="136"/>
        <end position="157"/>
    </location>
</feature>
<evidence type="ECO:0000256" key="5">
    <source>
        <dbReference type="ARBA" id="ARBA00023316"/>
    </source>
</evidence>
<dbReference type="GO" id="GO:0009252">
    <property type="term" value="P:peptidoglycan biosynthetic process"/>
    <property type="evidence" value="ECO:0007669"/>
    <property type="project" value="UniProtKB-UniRule"/>
</dbReference>
<dbReference type="eggNOG" id="COG1847">
    <property type="taxonomic scope" value="Bacteria"/>
</dbReference>
<gene>
    <name evidence="6" type="primary">khpB</name>
    <name evidence="6" type="synonym">eloR</name>
    <name evidence="9" type="ORF">HMPREF1630_01060</name>
</gene>
<keyword evidence="4 6" id="KW-0143">Chaperone</keyword>
<dbReference type="InterPro" id="IPR038247">
    <property type="entry name" value="Jag_N_dom_sf"/>
</dbReference>
<evidence type="ECO:0000259" key="8">
    <source>
        <dbReference type="PROSITE" id="PS51061"/>
    </source>
</evidence>
<sequence length="318" mass="36547">MKQSLTKSAKTVEEAVQLALDEIGKKRNEVTIEVLDEGSGGFLGLIGGKDAVVRITYDEDMERVLEDLKNEIEVDSLREVEKDYDVKKRSEEIKREEGIPTEEPIKEEAKDLGDAIKEKFDEIGDFIEKETDEIFEDKDEKETMEEENSDEEAENRDYTLSKKRSNIDSYYKAKELLEQILTAMHFENVSVIGNLEGSIIKLDAKVDESDTGIAIGKNGACLDSIEFIIRKAIDSRSNNLRVNVDINNYKRRRDEKIVRLARETAQKVVQSGKSWNLRYMNSYERRLAHEEISKHRNVSSHSEGREPQRYVVVDYVGE</sequence>
<dbReference type="PANTHER" id="PTHR35800:SF1">
    <property type="entry name" value="RNA-BINDING PROTEIN KHPB"/>
    <property type="match status" value="1"/>
</dbReference>
<dbReference type="AlphaFoldDB" id="A0A095ZA82"/>
<dbReference type="InterPro" id="IPR001374">
    <property type="entry name" value="R3H_dom"/>
</dbReference>
<dbReference type="GO" id="GO:0008360">
    <property type="term" value="P:regulation of cell shape"/>
    <property type="evidence" value="ECO:0007669"/>
    <property type="project" value="UniProtKB-KW"/>
</dbReference>
<evidence type="ECO:0000256" key="6">
    <source>
        <dbReference type="HAMAP-Rule" id="MF_00867"/>
    </source>
</evidence>
<comment type="subcellular location">
    <subcellularLocation>
        <location evidence="6">Cytoplasm</location>
    </subcellularLocation>
</comment>
<dbReference type="Proteomes" id="UP000029579">
    <property type="component" value="Unassembled WGS sequence"/>
</dbReference>
<feature type="compositionally biased region" description="Acidic residues" evidence="7">
    <location>
        <begin position="136"/>
        <end position="154"/>
    </location>
</feature>
<dbReference type="Gene3D" id="3.30.30.80">
    <property type="entry name" value="probable RNA-binding protein from clostridium symbiosum atcc 14940"/>
    <property type="match status" value="1"/>
</dbReference>
<comment type="function">
    <text evidence="6">A probable RNA chaperone. Forms a complex with KhpA which binds to cellular RNA and controls its expression. Plays a role in peptidoglycan (PG) homeostasis and cell length regulation.</text>
</comment>
<dbReference type="InterPro" id="IPR034079">
    <property type="entry name" value="R3H_KhpB"/>
</dbReference>
<evidence type="ECO:0000256" key="3">
    <source>
        <dbReference type="ARBA" id="ARBA00022960"/>
    </source>
</evidence>
<reference evidence="9 10" key="1">
    <citation type="submission" date="2014-07" db="EMBL/GenBank/DDBJ databases">
        <authorList>
            <person name="McCorrison J."/>
            <person name="Sanka R."/>
            <person name="Torralba M."/>
            <person name="Gillis M."/>
            <person name="Haft D.H."/>
            <person name="Methe B."/>
            <person name="Sutton G."/>
            <person name="Nelson K.E."/>
        </authorList>
    </citation>
    <scope>NUCLEOTIDE SEQUENCE [LARGE SCALE GENOMIC DNA]</scope>
    <source>
        <strain evidence="9 10">S7-1-13</strain>
    </source>
</reference>
<keyword evidence="5 6" id="KW-0961">Cell wall biogenesis/degradation</keyword>
<comment type="similarity">
    <text evidence="6">Belongs to the KhpB RNA-binding protein family.</text>
</comment>
<keyword evidence="2 6" id="KW-0694">RNA-binding</keyword>
<dbReference type="GO" id="GO:0005737">
    <property type="term" value="C:cytoplasm"/>
    <property type="evidence" value="ECO:0007669"/>
    <property type="project" value="UniProtKB-SubCell"/>
</dbReference>
<dbReference type="EMBL" id="JRMW01000016">
    <property type="protein sequence ID" value="KGF05349.1"/>
    <property type="molecule type" value="Genomic_DNA"/>
</dbReference>
<dbReference type="Pfam" id="PF14804">
    <property type="entry name" value="Jag_N"/>
    <property type="match status" value="1"/>
</dbReference>
<dbReference type="HAMAP" id="MF_00867">
    <property type="entry name" value="KhpB"/>
    <property type="match status" value="1"/>
</dbReference>
<dbReference type="GO" id="GO:0003723">
    <property type="term" value="F:RNA binding"/>
    <property type="evidence" value="ECO:0007669"/>
    <property type="project" value="UniProtKB-UniRule"/>
</dbReference>
<organism evidence="9 10">
    <name type="scientific">Anaerococcus lactolyticus S7-1-13</name>
    <dbReference type="NCBI Taxonomy" id="1284686"/>
    <lineage>
        <taxon>Bacteria</taxon>
        <taxon>Bacillati</taxon>
        <taxon>Bacillota</taxon>
        <taxon>Tissierellia</taxon>
        <taxon>Tissierellales</taxon>
        <taxon>Peptoniphilaceae</taxon>
        <taxon>Anaerococcus</taxon>
    </lineage>
</organism>
<evidence type="ECO:0000256" key="2">
    <source>
        <dbReference type="ARBA" id="ARBA00022884"/>
    </source>
</evidence>
<keyword evidence="3 6" id="KW-0133">Cell shape</keyword>
<evidence type="ECO:0000313" key="9">
    <source>
        <dbReference type="EMBL" id="KGF05349.1"/>
    </source>
</evidence>
<proteinExistence type="inferred from homology"/>
<protein>
    <recommendedName>
        <fullName evidence="6">RNA-binding protein KhpB</fullName>
    </recommendedName>
    <alternativeName>
        <fullName evidence="6">RNA-binding protein EloR</fullName>
    </alternativeName>
</protein>
<dbReference type="CDD" id="cd02644">
    <property type="entry name" value="R3H_jag"/>
    <property type="match status" value="1"/>
</dbReference>
<evidence type="ECO:0000313" key="10">
    <source>
        <dbReference type="Proteomes" id="UP000029579"/>
    </source>
</evidence>
<feature type="domain" description="R3H" evidence="8">
    <location>
        <begin position="251"/>
        <end position="317"/>
    </location>
</feature>
<evidence type="ECO:0000256" key="1">
    <source>
        <dbReference type="ARBA" id="ARBA00022490"/>
    </source>
</evidence>
<dbReference type="NCBIfam" id="NF041568">
    <property type="entry name" value="Jag_EloR"/>
    <property type="match status" value="1"/>
</dbReference>
<keyword evidence="1 6" id="KW-0963">Cytoplasm</keyword>
<name>A0A095ZA82_9FIRM</name>
<dbReference type="InterPro" id="IPR032782">
    <property type="entry name" value="KhpB_N"/>
</dbReference>
<comment type="caution">
    <text evidence="9">The sequence shown here is derived from an EMBL/GenBank/DDBJ whole genome shotgun (WGS) entry which is preliminary data.</text>
</comment>
<dbReference type="SMART" id="SM00393">
    <property type="entry name" value="R3H"/>
    <property type="match status" value="1"/>
</dbReference>
<dbReference type="Gene3D" id="3.30.300.20">
    <property type="match status" value="1"/>
</dbReference>
<dbReference type="PROSITE" id="PS51061">
    <property type="entry name" value="R3H"/>
    <property type="match status" value="1"/>
</dbReference>
<dbReference type="InterPro" id="IPR039247">
    <property type="entry name" value="KhpB"/>
</dbReference>
<dbReference type="InterPro" id="IPR015946">
    <property type="entry name" value="KH_dom-like_a/b"/>
</dbReference>
<evidence type="ECO:0000256" key="7">
    <source>
        <dbReference type="SAM" id="MobiDB-lite"/>
    </source>
</evidence>
<dbReference type="SUPFAM" id="SSF82708">
    <property type="entry name" value="R3H domain"/>
    <property type="match status" value="1"/>
</dbReference>
<accession>A0A095ZA82</accession>
<dbReference type="Pfam" id="PF13083">
    <property type="entry name" value="KH_KhpA-B"/>
    <property type="match status" value="1"/>
</dbReference>
<dbReference type="InterPro" id="IPR036867">
    <property type="entry name" value="R3H_dom_sf"/>
</dbReference>
<feature type="region of interest" description="Jag_N domain" evidence="6">
    <location>
        <begin position="6"/>
        <end position="56"/>
    </location>
</feature>
<comment type="subunit">
    <text evidence="6">Forms a complex with KhpA.</text>
</comment>
<dbReference type="RefSeq" id="WP_037326221.1">
    <property type="nucleotide sequence ID" value="NZ_JRMW01000016.1"/>
</dbReference>
<dbReference type="Gene3D" id="3.30.1370.50">
    <property type="entry name" value="R3H-like domain"/>
    <property type="match status" value="1"/>
</dbReference>
<dbReference type="GO" id="GO:0071555">
    <property type="term" value="P:cell wall organization"/>
    <property type="evidence" value="ECO:0007669"/>
    <property type="project" value="UniProtKB-KW"/>
</dbReference>
<dbReference type="SMART" id="SM01245">
    <property type="entry name" value="Jag_N"/>
    <property type="match status" value="1"/>
</dbReference>
<dbReference type="OrthoDB" id="9794483at2"/>
<evidence type="ECO:0000256" key="4">
    <source>
        <dbReference type="ARBA" id="ARBA00023186"/>
    </source>
</evidence>
<dbReference type="Pfam" id="PF01424">
    <property type="entry name" value="R3H"/>
    <property type="match status" value="1"/>
</dbReference>
<dbReference type="PANTHER" id="PTHR35800">
    <property type="entry name" value="PROTEIN JAG"/>
    <property type="match status" value="1"/>
</dbReference>